<keyword evidence="9 12" id="KW-1133">Transmembrane helix</keyword>
<evidence type="ECO:0000256" key="5">
    <source>
        <dbReference type="ARBA" id="ARBA00022553"/>
    </source>
</evidence>
<dbReference type="InterPro" id="IPR004358">
    <property type="entry name" value="Sig_transdc_His_kin-like_C"/>
</dbReference>
<sequence length="501" mass="53047">MTGLLRRTPLRVKLVAAVLALVTAALVVISTASTVALRAYLTNRVDVQLAETVQRAQTQSLAEVAPHIPVLPTDYLIDWLLPSTARVTAHDRRYDDDELPPLPADLAQAQELAGDPYTVTAVGGGPRWRAVVTIFPGGTVLTVAQDLSDADNAVSRLVWTEVVVGAAVLALLAGVGVVAVRGSLRPLREIERTAGAIAAGDLSQRVPEPEPPPVTPHTELGRVARALNTMLGQIETAFAARAASEARMRQFVADASHELRTPLTTIRGFAELYRQAAAVNSPAEASRLVRRIEDEAARMGLLVEDLLLLARLDQERPLALAPVELPVIVADTVQAARAIDPERVIELVVEGADEPLVVRGDDARLRQVMSNLLNNATTHTPSGAPVSVRLRAVADHAVIEVADQGPGLSEEQRARVFERFYRLDSARSRPANGGQRPARPAATGAGGTGLGLAIVAALVAAHQGTVEIDETPGGGATFRVRLPLWRDEGNPIASDAAGSTG</sequence>
<keyword evidence="11 12" id="KW-0472">Membrane</keyword>
<evidence type="ECO:0000256" key="7">
    <source>
        <dbReference type="ARBA" id="ARBA00022692"/>
    </source>
</evidence>
<dbReference type="KEGG" id="nhy:JQS43_05065"/>
<feature type="domain" description="HAMP" evidence="14">
    <location>
        <begin position="181"/>
        <end position="239"/>
    </location>
</feature>
<organism evidence="15 16">
    <name type="scientific">Natronosporangium hydrolyticum</name>
    <dbReference type="NCBI Taxonomy" id="2811111"/>
    <lineage>
        <taxon>Bacteria</taxon>
        <taxon>Bacillati</taxon>
        <taxon>Actinomycetota</taxon>
        <taxon>Actinomycetes</taxon>
        <taxon>Micromonosporales</taxon>
        <taxon>Micromonosporaceae</taxon>
        <taxon>Natronosporangium</taxon>
    </lineage>
</organism>
<evidence type="ECO:0000256" key="4">
    <source>
        <dbReference type="ARBA" id="ARBA00012438"/>
    </source>
</evidence>
<dbReference type="PRINTS" id="PR00344">
    <property type="entry name" value="BCTRLSENSOR"/>
</dbReference>
<keyword evidence="7 12" id="KW-0812">Transmembrane</keyword>
<proteinExistence type="predicted"/>
<gene>
    <name evidence="15" type="ORF">JQS43_05065</name>
</gene>
<dbReference type="Gene3D" id="1.10.287.130">
    <property type="match status" value="1"/>
</dbReference>
<comment type="catalytic activity">
    <reaction evidence="1">
        <text>ATP + protein L-histidine = ADP + protein N-phospho-L-histidine.</text>
        <dbReference type="EC" id="2.7.13.3"/>
    </reaction>
</comment>
<dbReference type="SUPFAM" id="SSF158472">
    <property type="entry name" value="HAMP domain-like"/>
    <property type="match status" value="1"/>
</dbReference>
<name>A0A895YDR7_9ACTN</name>
<dbReference type="Pfam" id="PF00512">
    <property type="entry name" value="HisKA"/>
    <property type="match status" value="1"/>
</dbReference>
<evidence type="ECO:0000256" key="12">
    <source>
        <dbReference type="SAM" id="Phobius"/>
    </source>
</evidence>
<keyword evidence="8 15" id="KW-0418">Kinase</keyword>
<keyword evidence="5" id="KW-0597">Phosphoprotein</keyword>
<dbReference type="PROSITE" id="PS50885">
    <property type="entry name" value="HAMP"/>
    <property type="match status" value="1"/>
</dbReference>
<dbReference type="EMBL" id="CP070499">
    <property type="protein sequence ID" value="QSB15711.1"/>
    <property type="molecule type" value="Genomic_DNA"/>
</dbReference>
<keyword evidence="6" id="KW-0808">Transferase</keyword>
<dbReference type="Pfam" id="PF00672">
    <property type="entry name" value="HAMP"/>
    <property type="match status" value="1"/>
</dbReference>
<dbReference type="InterPro" id="IPR003594">
    <property type="entry name" value="HATPase_dom"/>
</dbReference>
<evidence type="ECO:0000256" key="6">
    <source>
        <dbReference type="ARBA" id="ARBA00022679"/>
    </source>
</evidence>
<reference evidence="15" key="1">
    <citation type="submission" date="2021-02" db="EMBL/GenBank/DDBJ databases">
        <title>Natrosporangium hydrolyticum gen. nov., sp. nov, a haloalkaliphilic actinobacterium from a soda solonchak soil.</title>
        <authorList>
            <person name="Sorokin D.Y."/>
            <person name="Khijniak T.V."/>
            <person name="Zakharycheva A.P."/>
            <person name="Boueva O.V."/>
            <person name="Ariskina E.V."/>
            <person name="Hahnke R.L."/>
            <person name="Bunk B."/>
            <person name="Sproer C."/>
            <person name="Schumann P."/>
            <person name="Evtushenko L.I."/>
            <person name="Kublanov I.V."/>
        </authorList>
    </citation>
    <scope>NUCLEOTIDE SEQUENCE</scope>
    <source>
        <strain evidence="15">DSM 106523</strain>
    </source>
</reference>
<evidence type="ECO:0000259" key="13">
    <source>
        <dbReference type="PROSITE" id="PS50109"/>
    </source>
</evidence>
<protein>
    <recommendedName>
        <fullName evidence="4">histidine kinase</fullName>
        <ecNumber evidence="4">2.7.13.3</ecNumber>
    </recommendedName>
</protein>
<dbReference type="EC" id="2.7.13.3" evidence="4"/>
<dbReference type="PANTHER" id="PTHR45436:SF5">
    <property type="entry name" value="SENSOR HISTIDINE KINASE TRCS"/>
    <property type="match status" value="1"/>
</dbReference>
<dbReference type="FunFam" id="1.10.287.130:FF:000001">
    <property type="entry name" value="Two-component sensor histidine kinase"/>
    <property type="match status" value="1"/>
</dbReference>
<feature type="transmembrane region" description="Helical" evidence="12">
    <location>
        <begin position="157"/>
        <end position="180"/>
    </location>
</feature>
<dbReference type="SUPFAM" id="SSF47384">
    <property type="entry name" value="Homodimeric domain of signal transducing histidine kinase"/>
    <property type="match status" value="1"/>
</dbReference>
<evidence type="ECO:0000256" key="11">
    <source>
        <dbReference type="ARBA" id="ARBA00023136"/>
    </source>
</evidence>
<dbReference type="GO" id="GO:0005886">
    <property type="term" value="C:plasma membrane"/>
    <property type="evidence" value="ECO:0007669"/>
    <property type="project" value="UniProtKB-SubCell"/>
</dbReference>
<dbReference type="PROSITE" id="PS50109">
    <property type="entry name" value="HIS_KIN"/>
    <property type="match status" value="1"/>
</dbReference>
<dbReference type="InterPro" id="IPR036097">
    <property type="entry name" value="HisK_dim/P_sf"/>
</dbReference>
<dbReference type="InterPro" id="IPR005467">
    <property type="entry name" value="His_kinase_dom"/>
</dbReference>
<dbReference type="CDD" id="cd06225">
    <property type="entry name" value="HAMP"/>
    <property type="match status" value="1"/>
</dbReference>
<dbReference type="SMART" id="SM00304">
    <property type="entry name" value="HAMP"/>
    <property type="match status" value="1"/>
</dbReference>
<dbReference type="GO" id="GO:0000155">
    <property type="term" value="F:phosphorelay sensor kinase activity"/>
    <property type="evidence" value="ECO:0007669"/>
    <property type="project" value="InterPro"/>
</dbReference>
<dbReference type="InterPro" id="IPR003660">
    <property type="entry name" value="HAMP_dom"/>
</dbReference>
<evidence type="ECO:0000256" key="1">
    <source>
        <dbReference type="ARBA" id="ARBA00000085"/>
    </source>
</evidence>
<evidence type="ECO:0000256" key="9">
    <source>
        <dbReference type="ARBA" id="ARBA00022989"/>
    </source>
</evidence>
<dbReference type="CDD" id="cd00082">
    <property type="entry name" value="HisKA"/>
    <property type="match status" value="1"/>
</dbReference>
<dbReference type="CDD" id="cd00075">
    <property type="entry name" value="HATPase"/>
    <property type="match status" value="1"/>
</dbReference>
<dbReference type="Gene3D" id="6.10.340.10">
    <property type="match status" value="1"/>
</dbReference>
<keyword evidence="16" id="KW-1185">Reference proteome</keyword>
<dbReference type="SMART" id="SM00387">
    <property type="entry name" value="HATPase_c"/>
    <property type="match status" value="1"/>
</dbReference>
<accession>A0A895YDR7</accession>
<evidence type="ECO:0000256" key="3">
    <source>
        <dbReference type="ARBA" id="ARBA00004236"/>
    </source>
</evidence>
<dbReference type="RefSeq" id="WP_239677895.1">
    <property type="nucleotide sequence ID" value="NZ_CP070499.1"/>
</dbReference>
<dbReference type="Proteomes" id="UP000662857">
    <property type="component" value="Chromosome"/>
</dbReference>
<feature type="domain" description="Histidine kinase" evidence="13">
    <location>
        <begin position="254"/>
        <end position="486"/>
    </location>
</feature>
<evidence type="ECO:0000256" key="2">
    <source>
        <dbReference type="ARBA" id="ARBA00001968"/>
    </source>
</evidence>
<dbReference type="GO" id="GO:0005509">
    <property type="term" value="F:calcium ion binding"/>
    <property type="evidence" value="ECO:0007669"/>
    <property type="project" value="UniProtKB-ARBA"/>
</dbReference>
<keyword evidence="10" id="KW-0902">Two-component regulatory system</keyword>
<evidence type="ECO:0000313" key="15">
    <source>
        <dbReference type="EMBL" id="QSB15711.1"/>
    </source>
</evidence>
<comment type="cofactor">
    <cofactor evidence="2">
        <name>a divalent metal cation</name>
        <dbReference type="ChEBI" id="CHEBI:60240"/>
    </cofactor>
</comment>
<dbReference type="FunFam" id="3.30.565.10:FF:000006">
    <property type="entry name" value="Sensor histidine kinase WalK"/>
    <property type="match status" value="1"/>
</dbReference>
<evidence type="ECO:0000259" key="14">
    <source>
        <dbReference type="PROSITE" id="PS50885"/>
    </source>
</evidence>
<dbReference type="SMART" id="SM00388">
    <property type="entry name" value="HisKA"/>
    <property type="match status" value="1"/>
</dbReference>
<dbReference type="InterPro" id="IPR036890">
    <property type="entry name" value="HATPase_C_sf"/>
</dbReference>
<dbReference type="PANTHER" id="PTHR45436">
    <property type="entry name" value="SENSOR HISTIDINE KINASE YKOH"/>
    <property type="match status" value="1"/>
</dbReference>
<evidence type="ECO:0000256" key="10">
    <source>
        <dbReference type="ARBA" id="ARBA00023012"/>
    </source>
</evidence>
<dbReference type="Pfam" id="PF02518">
    <property type="entry name" value="HATPase_c"/>
    <property type="match status" value="1"/>
</dbReference>
<evidence type="ECO:0000313" key="16">
    <source>
        <dbReference type="Proteomes" id="UP000662857"/>
    </source>
</evidence>
<dbReference type="InterPro" id="IPR050428">
    <property type="entry name" value="TCS_sensor_his_kinase"/>
</dbReference>
<dbReference type="SUPFAM" id="SSF55874">
    <property type="entry name" value="ATPase domain of HSP90 chaperone/DNA topoisomerase II/histidine kinase"/>
    <property type="match status" value="1"/>
</dbReference>
<dbReference type="AlphaFoldDB" id="A0A895YDR7"/>
<evidence type="ECO:0000256" key="8">
    <source>
        <dbReference type="ARBA" id="ARBA00022777"/>
    </source>
</evidence>
<comment type="subcellular location">
    <subcellularLocation>
        <location evidence="3">Cell membrane</location>
    </subcellularLocation>
</comment>
<dbReference type="InterPro" id="IPR003661">
    <property type="entry name" value="HisK_dim/P_dom"/>
</dbReference>
<dbReference type="Gene3D" id="3.30.565.10">
    <property type="entry name" value="Histidine kinase-like ATPase, C-terminal domain"/>
    <property type="match status" value="1"/>
</dbReference>